<dbReference type="Pfam" id="PF08338">
    <property type="entry name" value="DUF1731"/>
    <property type="match status" value="1"/>
</dbReference>
<feature type="domain" description="DUF1731" evidence="3">
    <location>
        <begin position="246"/>
        <end position="293"/>
    </location>
</feature>
<evidence type="ECO:0000256" key="1">
    <source>
        <dbReference type="ARBA" id="ARBA00009353"/>
    </source>
</evidence>
<dbReference type="CDD" id="cd05242">
    <property type="entry name" value="SDR_a8"/>
    <property type="match status" value="1"/>
</dbReference>
<evidence type="ECO:0000313" key="4">
    <source>
        <dbReference type="EMBL" id="MBP2473827.1"/>
    </source>
</evidence>
<proteinExistence type="inferred from homology"/>
<dbReference type="PANTHER" id="PTHR11092:SF0">
    <property type="entry name" value="EPIMERASE FAMILY PROTEIN SDR39U1"/>
    <property type="match status" value="1"/>
</dbReference>
<dbReference type="Pfam" id="PF01370">
    <property type="entry name" value="Epimerase"/>
    <property type="match status" value="1"/>
</dbReference>
<evidence type="ECO:0000313" key="5">
    <source>
        <dbReference type="Proteomes" id="UP001519363"/>
    </source>
</evidence>
<gene>
    <name evidence="4" type="ORF">JOF53_002699</name>
</gene>
<dbReference type="InterPro" id="IPR001509">
    <property type="entry name" value="Epimerase_deHydtase"/>
</dbReference>
<comment type="similarity">
    <text evidence="1">Belongs to the NAD(P)-dependent epimerase/dehydratase family. SDR39U1 subfamily.</text>
</comment>
<keyword evidence="5" id="KW-1185">Reference proteome</keyword>
<dbReference type="Proteomes" id="UP001519363">
    <property type="component" value="Unassembled WGS sequence"/>
</dbReference>
<sequence length="302" mass="32152">MRVVVAGSSGLIGSALVSELRENGHEVVRLVRRAPSARDERRWDPSSGAFQDGALDGAEAVVNLGGVGIGDKRWTEERKRELLSSRTGPTRVLAEAVARHRIPLLVNGSAVGYYGDTGAREVDETAESGEGFLAELCRRWEAATEPAERHGARVVRVRTGLVLSRHGGLLGRLRPLFSFLLGGRLGSGAQYMPWISLDDEVGAIRFALEHSQVSGPVNLTGPAPATNAEFTRELGEALGRPAPWVVPEFALKLVLGGETAQEMALIGQRAVPGVLRRHGYAFQHPTLALALAAAVPGAEPTA</sequence>
<dbReference type="EMBL" id="JAGIOO010000001">
    <property type="protein sequence ID" value="MBP2473827.1"/>
    <property type="molecule type" value="Genomic_DNA"/>
</dbReference>
<feature type="domain" description="NAD-dependent epimerase/dehydratase" evidence="2">
    <location>
        <begin position="3"/>
        <end position="212"/>
    </location>
</feature>
<evidence type="ECO:0000259" key="2">
    <source>
        <dbReference type="Pfam" id="PF01370"/>
    </source>
</evidence>
<reference evidence="4 5" key="1">
    <citation type="submission" date="2021-03" db="EMBL/GenBank/DDBJ databases">
        <title>Sequencing the genomes of 1000 actinobacteria strains.</title>
        <authorList>
            <person name="Klenk H.-P."/>
        </authorList>
    </citation>
    <scope>NUCLEOTIDE SEQUENCE [LARGE SCALE GENOMIC DNA]</scope>
    <source>
        <strain evidence="4 5">DSM 44580</strain>
    </source>
</reference>
<evidence type="ECO:0000259" key="3">
    <source>
        <dbReference type="Pfam" id="PF08338"/>
    </source>
</evidence>
<dbReference type="InterPro" id="IPR010099">
    <property type="entry name" value="SDR39U1"/>
</dbReference>
<organism evidence="4 5">
    <name type="scientific">Crossiella equi</name>
    <dbReference type="NCBI Taxonomy" id="130796"/>
    <lineage>
        <taxon>Bacteria</taxon>
        <taxon>Bacillati</taxon>
        <taxon>Actinomycetota</taxon>
        <taxon>Actinomycetes</taxon>
        <taxon>Pseudonocardiales</taxon>
        <taxon>Pseudonocardiaceae</taxon>
        <taxon>Crossiella</taxon>
    </lineage>
</organism>
<dbReference type="InterPro" id="IPR036291">
    <property type="entry name" value="NAD(P)-bd_dom_sf"/>
</dbReference>
<protein>
    <submittedName>
        <fullName evidence="4">Uncharacterized protein (TIGR01777 family)</fullName>
    </submittedName>
</protein>
<name>A0ABS5AB69_9PSEU</name>
<dbReference type="Gene3D" id="3.40.50.720">
    <property type="entry name" value="NAD(P)-binding Rossmann-like Domain"/>
    <property type="match status" value="1"/>
</dbReference>
<dbReference type="SUPFAM" id="SSF51735">
    <property type="entry name" value="NAD(P)-binding Rossmann-fold domains"/>
    <property type="match status" value="1"/>
</dbReference>
<dbReference type="RefSeq" id="WP_086785524.1">
    <property type="nucleotide sequence ID" value="NZ_JAGIOO010000001.1"/>
</dbReference>
<dbReference type="InterPro" id="IPR013549">
    <property type="entry name" value="DUF1731"/>
</dbReference>
<dbReference type="NCBIfam" id="TIGR01777">
    <property type="entry name" value="yfcH"/>
    <property type="match status" value="1"/>
</dbReference>
<comment type="caution">
    <text evidence="4">The sequence shown here is derived from an EMBL/GenBank/DDBJ whole genome shotgun (WGS) entry which is preliminary data.</text>
</comment>
<dbReference type="PANTHER" id="PTHR11092">
    <property type="entry name" value="SUGAR NUCLEOTIDE EPIMERASE RELATED"/>
    <property type="match status" value="1"/>
</dbReference>
<accession>A0ABS5AB69</accession>